<evidence type="ECO:0000256" key="8">
    <source>
        <dbReference type="RuleBase" id="RU363090"/>
    </source>
</evidence>
<gene>
    <name evidence="10" type="ORF">FRACYDRAFT_248393</name>
</gene>
<evidence type="ECO:0000313" key="11">
    <source>
        <dbReference type="Proteomes" id="UP000095751"/>
    </source>
</evidence>
<keyword evidence="11" id="KW-1185">Reference proteome</keyword>
<dbReference type="GO" id="GO:0008440">
    <property type="term" value="F:inositol-1,4,5-trisphosphate 3-kinase activity"/>
    <property type="evidence" value="ECO:0007669"/>
    <property type="project" value="TreeGrafter"/>
</dbReference>
<dbReference type="OrthoDB" id="338650at2759"/>
<dbReference type="Pfam" id="PF03770">
    <property type="entry name" value="IPK"/>
    <property type="match status" value="1"/>
</dbReference>
<dbReference type="EMBL" id="KV784375">
    <property type="protein sequence ID" value="OEU09541.1"/>
    <property type="molecule type" value="Genomic_DNA"/>
</dbReference>
<comment type="catalytic activity">
    <reaction evidence="7">
        <text>1D-myo-inositol 1,3,4,6-tetrakisphosphate + ATP = 1D-myo-inositol 1,3,4,5,6-pentakisphosphate + ADP + H(+)</text>
        <dbReference type="Rhea" id="RHEA:12717"/>
        <dbReference type="ChEBI" id="CHEBI:15378"/>
        <dbReference type="ChEBI" id="CHEBI:30616"/>
        <dbReference type="ChEBI" id="CHEBI:57660"/>
        <dbReference type="ChEBI" id="CHEBI:57733"/>
        <dbReference type="ChEBI" id="CHEBI:456216"/>
        <dbReference type="EC" id="2.7.1.140"/>
    </reaction>
</comment>
<proteinExistence type="inferred from homology"/>
<evidence type="ECO:0000256" key="5">
    <source>
        <dbReference type="ARBA" id="ARBA00022840"/>
    </source>
</evidence>
<dbReference type="PANTHER" id="PTHR12400:SF51">
    <property type="entry name" value="INOSITOL POLYPHOSPHATE MULTIKINASE"/>
    <property type="match status" value="1"/>
</dbReference>
<evidence type="ECO:0000256" key="2">
    <source>
        <dbReference type="ARBA" id="ARBA00022679"/>
    </source>
</evidence>
<evidence type="ECO:0000256" key="4">
    <source>
        <dbReference type="ARBA" id="ARBA00022777"/>
    </source>
</evidence>
<keyword evidence="2 8" id="KW-0808">Transferase</keyword>
<organism evidence="10 11">
    <name type="scientific">Fragilariopsis cylindrus CCMP1102</name>
    <dbReference type="NCBI Taxonomy" id="635003"/>
    <lineage>
        <taxon>Eukaryota</taxon>
        <taxon>Sar</taxon>
        <taxon>Stramenopiles</taxon>
        <taxon>Ochrophyta</taxon>
        <taxon>Bacillariophyta</taxon>
        <taxon>Bacillariophyceae</taxon>
        <taxon>Bacillariophycidae</taxon>
        <taxon>Bacillariales</taxon>
        <taxon>Bacillariaceae</taxon>
        <taxon>Fragilariopsis</taxon>
    </lineage>
</organism>
<dbReference type="GO" id="GO:0005524">
    <property type="term" value="F:ATP binding"/>
    <property type="evidence" value="ECO:0007669"/>
    <property type="project" value="UniProtKB-KW"/>
</dbReference>
<dbReference type="InterPro" id="IPR038286">
    <property type="entry name" value="IPK_sf"/>
</dbReference>
<dbReference type="Proteomes" id="UP000095751">
    <property type="component" value="Unassembled WGS sequence"/>
</dbReference>
<dbReference type="GO" id="GO:0005737">
    <property type="term" value="C:cytoplasm"/>
    <property type="evidence" value="ECO:0007669"/>
    <property type="project" value="TreeGrafter"/>
</dbReference>
<evidence type="ECO:0000256" key="1">
    <source>
        <dbReference type="ARBA" id="ARBA00007374"/>
    </source>
</evidence>
<name>A0A1E7EU95_9STRA</name>
<keyword evidence="5" id="KW-0067">ATP-binding</keyword>
<keyword evidence="4 8" id="KW-0418">Kinase</keyword>
<keyword evidence="3" id="KW-0547">Nucleotide-binding</keyword>
<dbReference type="SUPFAM" id="SSF56104">
    <property type="entry name" value="SAICAR synthase-like"/>
    <property type="match status" value="1"/>
</dbReference>
<dbReference type="GO" id="GO:0032958">
    <property type="term" value="P:inositol phosphate biosynthetic process"/>
    <property type="evidence" value="ECO:0007669"/>
    <property type="project" value="InterPro"/>
</dbReference>
<protein>
    <recommendedName>
        <fullName evidence="8">Kinase</fullName>
        <ecNumber evidence="8">2.7.-.-</ecNumber>
    </recommendedName>
</protein>
<evidence type="ECO:0000256" key="3">
    <source>
        <dbReference type="ARBA" id="ARBA00022741"/>
    </source>
</evidence>
<dbReference type="InParanoid" id="A0A1E7EU95"/>
<dbReference type="GO" id="GO:0005634">
    <property type="term" value="C:nucleus"/>
    <property type="evidence" value="ECO:0007669"/>
    <property type="project" value="TreeGrafter"/>
</dbReference>
<dbReference type="EC" id="2.7.-.-" evidence="8"/>
<dbReference type="InterPro" id="IPR005522">
    <property type="entry name" value="IPK"/>
</dbReference>
<evidence type="ECO:0000256" key="6">
    <source>
        <dbReference type="ARBA" id="ARBA00036164"/>
    </source>
</evidence>
<dbReference type="AlphaFoldDB" id="A0A1E7EU95"/>
<evidence type="ECO:0000256" key="9">
    <source>
        <dbReference type="SAM" id="MobiDB-lite"/>
    </source>
</evidence>
<comment type="catalytic activity">
    <reaction evidence="6">
        <text>1D-myo-inositol 1,4,5-trisphosphate + 2 ATP = 1D-myo-inositol 1,3,4,5,6-pentakisphosphate + 2 ADP + 2 H(+)</text>
        <dbReference type="Rhea" id="RHEA:32359"/>
        <dbReference type="ChEBI" id="CHEBI:15378"/>
        <dbReference type="ChEBI" id="CHEBI:30616"/>
        <dbReference type="ChEBI" id="CHEBI:57733"/>
        <dbReference type="ChEBI" id="CHEBI:203600"/>
        <dbReference type="ChEBI" id="CHEBI:456216"/>
        <dbReference type="EC" id="2.7.1.151"/>
    </reaction>
</comment>
<dbReference type="Gene3D" id="3.30.470.160">
    <property type="entry name" value="Inositol polyphosphate kinase"/>
    <property type="match status" value="1"/>
</dbReference>
<comment type="similarity">
    <text evidence="1 8">Belongs to the inositol phosphokinase (IPK) family.</text>
</comment>
<feature type="compositionally biased region" description="Basic and acidic residues" evidence="9">
    <location>
        <begin position="127"/>
        <end position="137"/>
    </location>
</feature>
<evidence type="ECO:0000256" key="7">
    <source>
        <dbReference type="ARBA" id="ARBA00036525"/>
    </source>
</evidence>
<accession>A0A1E7EU95</accession>
<feature type="region of interest" description="Disordered" evidence="9">
    <location>
        <begin position="102"/>
        <end position="139"/>
    </location>
</feature>
<dbReference type="GO" id="GO:0047326">
    <property type="term" value="F:inositol-1,3,4,6-tetrakisphosphate 5-kinase activity"/>
    <property type="evidence" value="ECO:0007669"/>
    <property type="project" value="RHEA"/>
</dbReference>
<sequence length="405" mass="46608">MFEYTNTKLTREMLDMACHRAKRWLSFRVSSAQNMVGQVGGKSQQKRPVLIFETFVMKPANLDHRGIREIAFYEAIQATHARNKRSGFQIYCKLFGPRDNIIKSPPPSSSSSSSAKNNPFSYFTRRRKEEVGKKEEDTTQPCCDMTKVENETKLLHRLELFTPKYVGTTEYDDQKLSPKEQSESESIDVGVKSNTYIILNNLTTHFSKPCVLDLKIGTETYEPDATDEKRSREMNKYHPQQTDFGFRMVAMRIYDPSNAKAGKGGYVYYPKQFGRSLDTRESVKDALRTFLGGENLPKDIKKKRSSAIIRIVSKLKLIRGWFRDNDVLAFYGSSILIIYEGETDEEKETGNVQLDMGRAKMIDFGRVRRQPGGDPGYRKGINTLIVLLEEILKESFWSDNYNYIE</sequence>
<reference evidence="10 11" key="1">
    <citation type="submission" date="2016-09" db="EMBL/GenBank/DDBJ databases">
        <title>Extensive genetic diversity and differential bi-allelic expression allows diatom success in the polar Southern Ocean.</title>
        <authorList>
            <consortium name="DOE Joint Genome Institute"/>
            <person name="Mock T."/>
            <person name="Otillar R.P."/>
            <person name="Strauss J."/>
            <person name="Dupont C."/>
            <person name="Frickenhaus S."/>
            <person name="Maumus F."/>
            <person name="Mcmullan M."/>
            <person name="Sanges R."/>
            <person name="Schmutz J."/>
            <person name="Toseland A."/>
            <person name="Valas R."/>
            <person name="Veluchamy A."/>
            <person name="Ward B.J."/>
            <person name="Allen A."/>
            <person name="Barry K."/>
            <person name="Falciatore A."/>
            <person name="Ferrante M."/>
            <person name="Fortunato A.E."/>
            <person name="Gloeckner G."/>
            <person name="Gruber A."/>
            <person name="Hipkin R."/>
            <person name="Janech M."/>
            <person name="Kroth P."/>
            <person name="Leese F."/>
            <person name="Lindquist E."/>
            <person name="Lyon B.R."/>
            <person name="Martin J."/>
            <person name="Mayer C."/>
            <person name="Parker M."/>
            <person name="Quesneville H."/>
            <person name="Raymond J."/>
            <person name="Uhlig C."/>
            <person name="Valentin K.U."/>
            <person name="Worden A.Z."/>
            <person name="Armbrust E.V."/>
            <person name="Bowler C."/>
            <person name="Green B."/>
            <person name="Moulton V."/>
            <person name="Van Oosterhout C."/>
            <person name="Grigoriev I."/>
        </authorList>
    </citation>
    <scope>NUCLEOTIDE SEQUENCE [LARGE SCALE GENOMIC DNA]</scope>
    <source>
        <strain evidence="10 11">CCMP1102</strain>
    </source>
</reference>
<dbReference type="PANTHER" id="PTHR12400">
    <property type="entry name" value="INOSITOL POLYPHOSPHATE KINASE"/>
    <property type="match status" value="1"/>
</dbReference>
<dbReference type="KEGG" id="fcy:FRACYDRAFT_248393"/>
<evidence type="ECO:0000313" key="10">
    <source>
        <dbReference type="EMBL" id="OEU09541.1"/>
    </source>
</evidence>